<proteinExistence type="predicted"/>
<comment type="caution">
    <text evidence="1">The sequence shown here is derived from an EMBL/GenBank/DDBJ whole genome shotgun (WGS) entry which is preliminary data.</text>
</comment>
<evidence type="ECO:0000313" key="1">
    <source>
        <dbReference type="EMBL" id="PZO89730.1"/>
    </source>
</evidence>
<protein>
    <submittedName>
        <fullName evidence="1">Uncharacterized protein</fullName>
    </submittedName>
</protein>
<name>A0A2W5A537_9SPHN</name>
<evidence type="ECO:0000313" key="2">
    <source>
        <dbReference type="Proteomes" id="UP000249066"/>
    </source>
</evidence>
<reference evidence="1 2" key="1">
    <citation type="submission" date="2017-08" db="EMBL/GenBank/DDBJ databases">
        <title>Infants hospitalized years apart are colonized by the same room-sourced microbial strains.</title>
        <authorList>
            <person name="Brooks B."/>
            <person name="Olm M.R."/>
            <person name="Firek B.A."/>
            <person name="Baker R."/>
            <person name="Thomas B.C."/>
            <person name="Morowitz M.J."/>
            <person name="Banfield J.F."/>
        </authorList>
    </citation>
    <scope>NUCLEOTIDE SEQUENCE [LARGE SCALE GENOMIC DNA]</scope>
    <source>
        <strain evidence="1">S2_018_000_R2_101</strain>
    </source>
</reference>
<dbReference type="AlphaFoldDB" id="A0A2W5A537"/>
<organism evidence="1 2">
    <name type="scientific">Sphingomonas sanxanigenens</name>
    <dbReference type="NCBI Taxonomy" id="397260"/>
    <lineage>
        <taxon>Bacteria</taxon>
        <taxon>Pseudomonadati</taxon>
        <taxon>Pseudomonadota</taxon>
        <taxon>Alphaproteobacteria</taxon>
        <taxon>Sphingomonadales</taxon>
        <taxon>Sphingomonadaceae</taxon>
        <taxon>Sphingomonas</taxon>
    </lineage>
</organism>
<sequence length="170" mass="18797">MLVGVLGIGGYVGHKAMSYDPTVYPYSREQIQKMLTDARTTLPRRDGPGQIEIWSAGRSDKGVSLKMQYASWAPELSCEAVVTEIAPDKSRVVPDCGAVGDQSSALNRTENQLRVPMFEEHIAAILNHREFNRATVDQKESAAVFSNLGGMQREALQKDAEMRRMESTGH</sequence>
<dbReference type="Proteomes" id="UP000249066">
    <property type="component" value="Unassembled WGS sequence"/>
</dbReference>
<dbReference type="EMBL" id="QFNN01000048">
    <property type="protein sequence ID" value="PZO89730.1"/>
    <property type="molecule type" value="Genomic_DNA"/>
</dbReference>
<accession>A0A2W5A537</accession>
<gene>
    <name evidence="1" type="ORF">DI623_09185</name>
</gene>